<dbReference type="AlphaFoldDB" id="A0A061FB27"/>
<protein>
    <submittedName>
        <fullName evidence="2">Uncharacterized protein</fullName>
    </submittedName>
</protein>
<reference evidence="2 3" key="1">
    <citation type="journal article" date="2013" name="Genome Biol.">
        <title>The genome sequence of the most widely cultivated cacao type and its use to identify candidate genes regulating pod color.</title>
        <authorList>
            <person name="Motamayor J.C."/>
            <person name="Mockaitis K."/>
            <person name="Schmutz J."/>
            <person name="Haiminen N."/>
            <person name="Iii D.L."/>
            <person name="Cornejo O."/>
            <person name="Findley S.D."/>
            <person name="Zheng P."/>
            <person name="Utro F."/>
            <person name="Royaert S."/>
            <person name="Saski C."/>
            <person name="Jenkins J."/>
            <person name="Podicheti R."/>
            <person name="Zhao M."/>
            <person name="Scheffler B.E."/>
            <person name="Stack J.C."/>
            <person name="Feltus F.A."/>
            <person name="Mustiga G.M."/>
            <person name="Amores F."/>
            <person name="Phillips W."/>
            <person name="Marelli J.P."/>
            <person name="May G.D."/>
            <person name="Shapiro H."/>
            <person name="Ma J."/>
            <person name="Bustamante C.D."/>
            <person name="Schnell R.J."/>
            <person name="Main D."/>
            <person name="Gilbert D."/>
            <person name="Parida L."/>
            <person name="Kuhn D.N."/>
        </authorList>
    </citation>
    <scope>NUCLEOTIDE SEQUENCE [LARGE SCALE GENOMIC DNA]</scope>
    <source>
        <strain evidence="3">cv. Matina 1-6</strain>
    </source>
</reference>
<dbReference type="PANTHER" id="PTHR31170:SF25">
    <property type="entry name" value="BNAA09G04570D PROTEIN"/>
    <property type="match status" value="1"/>
</dbReference>
<sequence>MKRRSSTSKKNEEDEDRGRRISTRQDQDNSHHEELEFQLHPDATAKDFLPRSSRSRRLRLMAYTQTNPQLDSAEEDLTEEEVNPHVKIEGEIIPSSSEASLEIGKEQVNHYGDRSCNTSSPCIFRTPFPGLAFQEPQLASIGPYHRGKNLPLDKCKYSLLEKFLSRTRNLGKDLCFYVRRMMKLERRTRRCYSEDLSMPSAEFVEMMLVDACFIIEVLRRFGRRSEEFVDGDLSFPIEPWQTPILVRDLLLLENQIPFFILEELSALSKSEEGTITVSVSVITMAYKIFDLAFPRSLDFACKFNHLEEPKHLLDLFLQTIRPSKPSTTSLPLFLKDIISVCYLLLHYIRSRYQMRITKVADSQILETSTTSSKQKEYQLSKHSKPSTSKTAKLEQVHLSKSARELLESGIEFRPRRADRFTDIQFKDGVLEIPPVTVNDLFIVILVNGVALEHCSTGRSKDLTAYASFMSSLIKCPTDVKCLCSDGIISRFSNDDVQVASAFNSLQPNISDSDIDNIQDSYLYKTIMETNRYREGDGITWLRHCLRDPRIVLFCITNLCCASYWLSLASLTLRLVPVIIIRWEGIFNPIGPYHRGKNLPLDKYKYSFLEKFLSRTRNQGKDLCFYVRPMMKLERRTRRCYSEDLSMSSADFVEMMLVDACFIMEVLRHFGRSEEFVEGDFHFPIEPWQTPILVRDLLLLENQIPFFILEELSALSKSEEGTTTVSVSVLTMAFKIFDLAFPRSLGFACKFNHLEESKHLLDLFLQTIRPSNPSHNSLSLFLKTIFLKAKVCLNSLSRKQMRLADGLLLKTPATSSGQKEYHLSTQSKPSTSKTTELFHLTKNALELRKSGVEFKP</sequence>
<dbReference type="Gramene" id="EOY14206">
    <property type="protein sequence ID" value="EOY14206"/>
    <property type="gene ID" value="TCM_033489"/>
</dbReference>
<dbReference type="InterPro" id="IPR004158">
    <property type="entry name" value="DUF247_pln"/>
</dbReference>
<dbReference type="PANTHER" id="PTHR31170">
    <property type="entry name" value="BNAC04G53230D PROTEIN"/>
    <property type="match status" value="1"/>
</dbReference>
<evidence type="ECO:0000313" key="2">
    <source>
        <dbReference type="EMBL" id="EOY14206.1"/>
    </source>
</evidence>
<feature type="region of interest" description="Disordered" evidence="1">
    <location>
        <begin position="1"/>
        <end position="51"/>
    </location>
</feature>
<evidence type="ECO:0000256" key="1">
    <source>
        <dbReference type="SAM" id="MobiDB-lite"/>
    </source>
</evidence>
<dbReference type="EMBL" id="CM001885">
    <property type="protein sequence ID" value="EOY14206.1"/>
    <property type="molecule type" value="Genomic_DNA"/>
</dbReference>
<name>A0A061FB27_THECC</name>
<proteinExistence type="predicted"/>
<dbReference type="InParanoid" id="A0A061FB27"/>
<organism evidence="2 3">
    <name type="scientific">Theobroma cacao</name>
    <name type="common">Cacao</name>
    <name type="synonym">Cocoa</name>
    <dbReference type="NCBI Taxonomy" id="3641"/>
    <lineage>
        <taxon>Eukaryota</taxon>
        <taxon>Viridiplantae</taxon>
        <taxon>Streptophyta</taxon>
        <taxon>Embryophyta</taxon>
        <taxon>Tracheophyta</taxon>
        <taxon>Spermatophyta</taxon>
        <taxon>Magnoliopsida</taxon>
        <taxon>eudicotyledons</taxon>
        <taxon>Gunneridae</taxon>
        <taxon>Pentapetalae</taxon>
        <taxon>rosids</taxon>
        <taxon>malvids</taxon>
        <taxon>Malvales</taxon>
        <taxon>Malvaceae</taxon>
        <taxon>Byttnerioideae</taxon>
        <taxon>Theobroma</taxon>
    </lineage>
</organism>
<evidence type="ECO:0000313" key="3">
    <source>
        <dbReference type="Proteomes" id="UP000026915"/>
    </source>
</evidence>
<dbReference type="Pfam" id="PF03140">
    <property type="entry name" value="DUF247"/>
    <property type="match status" value="2"/>
</dbReference>
<dbReference type="eggNOG" id="ENOG502QUEM">
    <property type="taxonomic scope" value="Eukaryota"/>
</dbReference>
<gene>
    <name evidence="2" type="ORF">TCM_033489</name>
</gene>
<keyword evidence="3" id="KW-1185">Reference proteome</keyword>
<dbReference type="HOGENOM" id="CLU_334166_0_0_1"/>
<feature type="compositionally biased region" description="Basic and acidic residues" evidence="1">
    <location>
        <begin position="9"/>
        <end position="49"/>
    </location>
</feature>
<dbReference type="Proteomes" id="UP000026915">
    <property type="component" value="Chromosome 7"/>
</dbReference>
<accession>A0A061FB27</accession>